<evidence type="ECO:0000313" key="1">
    <source>
        <dbReference type="EMBL" id="NEM89704.1"/>
    </source>
</evidence>
<dbReference type="GO" id="GO:0016787">
    <property type="term" value="F:hydrolase activity"/>
    <property type="evidence" value="ECO:0007669"/>
    <property type="project" value="UniProtKB-KW"/>
</dbReference>
<protein>
    <submittedName>
        <fullName evidence="1">HAD family hydrolase</fullName>
    </submittedName>
</protein>
<sequence>ARSGELVEFVYIVDARSAISAKAEALNQARNERLSHIQITRIREVAA</sequence>
<proteinExistence type="predicted"/>
<keyword evidence="1" id="KW-0378">Hydrolase</keyword>
<accession>A0A8T6Q4L4</accession>
<dbReference type="Proteomes" id="UP000469708">
    <property type="component" value="Unassembled WGS sequence"/>
</dbReference>
<comment type="caution">
    <text evidence="1">The sequence shown here is derived from an EMBL/GenBank/DDBJ whole genome shotgun (WGS) entry which is preliminary data.</text>
</comment>
<evidence type="ECO:0000313" key="2">
    <source>
        <dbReference type="Proteomes" id="UP000469708"/>
    </source>
</evidence>
<organism evidence="1 2">
    <name type="scientific">Escherichia coli</name>
    <dbReference type="NCBI Taxonomy" id="562"/>
    <lineage>
        <taxon>Bacteria</taxon>
        <taxon>Pseudomonadati</taxon>
        <taxon>Pseudomonadota</taxon>
        <taxon>Gammaproteobacteria</taxon>
        <taxon>Enterobacterales</taxon>
        <taxon>Enterobacteriaceae</taxon>
        <taxon>Escherichia</taxon>
    </lineage>
</organism>
<dbReference type="AlphaFoldDB" id="A0A8T6Q4L4"/>
<name>A0A8T6Q4L4_ECOLX</name>
<feature type="non-terminal residue" evidence="1">
    <location>
        <position position="1"/>
    </location>
</feature>
<gene>
    <name evidence="1" type="ORF">G3V95_30700</name>
</gene>
<reference evidence="1 2" key="1">
    <citation type="submission" date="2020-02" db="EMBL/GenBank/DDBJ databases">
        <authorList>
            <person name="Subbiah M."/>
            <person name="Call D."/>
        </authorList>
    </citation>
    <scope>NUCLEOTIDE SEQUENCE [LARGE SCALE GENOMIC DNA]</scope>
    <source>
        <strain evidence="1 2">8375wC2</strain>
    </source>
</reference>
<dbReference type="EMBL" id="JAAGYI010000748">
    <property type="protein sequence ID" value="NEM89704.1"/>
    <property type="molecule type" value="Genomic_DNA"/>
</dbReference>